<evidence type="ECO:0000313" key="3">
    <source>
        <dbReference type="EMBL" id="TWF96772.1"/>
    </source>
</evidence>
<feature type="domain" description="Histidine kinase/HSP90-like ATPase" evidence="2">
    <location>
        <begin position="15"/>
        <end position="125"/>
    </location>
</feature>
<dbReference type="CDD" id="cd16936">
    <property type="entry name" value="HATPase_RsbW-like"/>
    <property type="match status" value="1"/>
</dbReference>
<dbReference type="PANTHER" id="PTHR35526">
    <property type="entry name" value="ANTI-SIGMA-F FACTOR RSBW-RELATED"/>
    <property type="match status" value="1"/>
</dbReference>
<keyword evidence="1" id="KW-0418">Kinase</keyword>
<dbReference type="Proteomes" id="UP000317940">
    <property type="component" value="Unassembled WGS sequence"/>
</dbReference>
<comment type="caution">
    <text evidence="3">The sequence shown here is derived from an EMBL/GenBank/DDBJ whole genome shotgun (WGS) entry which is preliminary data.</text>
</comment>
<dbReference type="OrthoDB" id="3527613at2"/>
<organism evidence="3 4">
    <name type="scientific">Kitasatospora viridis</name>
    <dbReference type="NCBI Taxonomy" id="281105"/>
    <lineage>
        <taxon>Bacteria</taxon>
        <taxon>Bacillati</taxon>
        <taxon>Actinomycetota</taxon>
        <taxon>Actinomycetes</taxon>
        <taxon>Kitasatosporales</taxon>
        <taxon>Streptomycetaceae</taxon>
        <taxon>Kitasatospora</taxon>
    </lineage>
</organism>
<dbReference type="InterPro" id="IPR003594">
    <property type="entry name" value="HATPase_dom"/>
</dbReference>
<name>A0A561UBN6_9ACTN</name>
<accession>A0A561UBN6</accession>
<sequence>MERDYRPLRDEFHLTANGDAVRRARERVVGLARDWGTPLSEDTLDDLRLCVSELVANALEHAGGECRVSVVWGDETLLVEVADRSQRPPVMLSAGDELPSGRGLVLVDALAGGWGWRPLPGGKVVYFAFPVGAVPTGRRGGPVAVGQRR</sequence>
<dbReference type="SUPFAM" id="SSF55874">
    <property type="entry name" value="ATPase domain of HSP90 chaperone/DNA topoisomerase II/histidine kinase"/>
    <property type="match status" value="1"/>
</dbReference>
<dbReference type="InterPro" id="IPR050267">
    <property type="entry name" value="Anti-sigma-factor_SerPK"/>
</dbReference>
<dbReference type="Pfam" id="PF13581">
    <property type="entry name" value="HATPase_c_2"/>
    <property type="match status" value="1"/>
</dbReference>
<reference evidence="3 4" key="1">
    <citation type="submission" date="2019-06" db="EMBL/GenBank/DDBJ databases">
        <title>Sequencing the genomes of 1000 actinobacteria strains.</title>
        <authorList>
            <person name="Klenk H.-P."/>
        </authorList>
    </citation>
    <scope>NUCLEOTIDE SEQUENCE [LARGE SCALE GENOMIC DNA]</scope>
    <source>
        <strain evidence="3 4">DSM 44826</strain>
    </source>
</reference>
<dbReference type="GO" id="GO:0004674">
    <property type="term" value="F:protein serine/threonine kinase activity"/>
    <property type="evidence" value="ECO:0007669"/>
    <property type="project" value="UniProtKB-KW"/>
</dbReference>
<proteinExistence type="predicted"/>
<dbReference type="EMBL" id="VIWT01000001">
    <property type="protein sequence ID" value="TWF96772.1"/>
    <property type="molecule type" value="Genomic_DNA"/>
</dbReference>
<gene>
    <name evidence="3" type="ORF">FHX73_11544</name>
</gene>
<evidence type="ECO:0000256" key="1">
    <source>
        <dbReference type="ARBA" id="ARBA00022527"/>
    </source>
</evidence>
<keyword evidence="1" id="KW-0808">Transferase</keyword>
<keyword evidence="4" id="KW-1185">Reference proteome</keyword>
<evidence type="ECO:0000259" key="2">
    <source>
        <dbReference type="Pfam" id="PF13581"/>
    </source>
</evidence>
<dbReference type="InterPro" id="IPR036890">
    <property type="entry name" value="HATPase_C_sf"/>
</dbReference>
<evidence type="ECO:0000313" key="4">
    <source>
        <dbReference type="Proteomes" id="UP000317940"/>
    </source>
</evidence>
<keyword evidence="1" id="KW-0723">Serine/threonine-protein kinase</keyword>
<protein>
    <submittedName>
        <fullName evidence="3">Anti-sigma regulatory factor (Ser/Thr protein kinase)</fullName>
    </submittedName>
</protein>
<dbReference type="Gene3D" id="3.30.565.10">
    <property type="entry name" value="Histidine kinase-like ATPase, C-terminal domain"/>
    <property type="match status" value="1"/>
</dbReference>
<dbReference type="RefSeq" id="WP_145903081.1">
    <property type="nucleotide sequence ID" value="NZ_BAAAMZ010000004.1"/>
</dbReference>
<dbReference type="AlphaFoldDB" id="A0A561UBN6"/>
<dbReference type="PANTHER" id="PTHR35526:SF3">
    <property type="entry name" value="ANTI-SIGMA-F FACTOR RSBW"/>
    <property type="match status" value="1"/>
</dbReference>